<organism evidence="2 3">
    <name type="scientific">Elysia crispata</name>
    <name type="common">lettuce slug</name>
    <dbReference type="NCBI Taxonomy" id="231223"/>
    <lineage>
        <taxon>Eukaryota</taxon>
        <taxon>Metazoa</taxon>
        <taxon>Spiralia</taxon>
        <taxon>Lophotrochozoa</taxon>
        <taxon>Mollusca</taxon>
        <taxon>Gastropoda</taxon>
        <taxon>Heterobranchia</taxon>
        <taxon>Euthyneura</taxon>
        <taxon>Panpulmonata</taxon>
        <taxon>Sacoglossa</taxon>
        <taxon>Placobranchoidea</taxon>
        <taxon>Plakobranchidae</taxon>
        <taxon>Elysia</taxon>
    </lineage>
</organism>
<dbReference type="Proteomes" id="UP001283361">
    <property type="component" value="Unassembled WGS sequence"/>
</dbReference>
<gene>
    <name evidence="2" type="ORF">RRG08_064181</name>
</gene>
<feature type="compositionally biased region" description="Basic residues" evidence="1">
    <location>
        <begin position="1"/>
        <end position="12"/>
    </location>
</feature>
<dbReference type="EMBL" id="JAWDGP010006274">
    <property type="protein sequence ID" value="KAK3744154.1"/>
    <property type="molecule type" value="Genomic_DNA"/>
</dbReference>
<proteinExistence type="predicted"/>
<dbReference type="AlphaFoldDB" id="A0AAE0YG10"/>
<accession>A0AAE0YG10</accession>
<feature type="region of interest" description="Disordered" evidence="1">
    <location>
        <begin position="138"/>
        <end position="195"/>
    </location>
</feature>
<evidence type="ECO:0000313" key="3">
    <source>
        <dbReference type="Proteomes" id="UP001283361"/>
    </source>
</evidence>
<comment type="caution">
    <text evidence="2">The sequence shown here is derived from an EMBL/GenBank/DDBJ whole genome shotgun (WGS) entry which is preliminary data.</text>
</comment>
<feature type="compositionally biased region" description="Polar residues" evidence="1">
    <location>
        <begin position="31"/>
        <end position="40"/>
    </location>
</feature>
<evidence type="ECO:0000313" key="2">
    <source>
        <dbReference type="EMBL" id="KAK3744154.1"/>
    </source>
</evidence>
<protein>
    <submittedName>
        <fullName evidence="2">Uncharacterized protein</fullName>
    </submittedName>
</protein>
<evidence type="ECO:0000256" key="1">
    <source>
        <dbReference type="SAM" id="MobiDB-lite"/>
    </source>
</evidence>
<keyword evidence="3" id="KW-1185">Reference proteome</keyword>
<sequence length="366" mass="40158">MATQRRPPRGRLRLSQTPPLINGGEHVPPVNTATTSRPNQQARLAGRERKTTTIRSTQEMPLIETITCHHALVPDASPGRGTVVPQSRAPGIRTLVFERSPESSTTLDPATPEFIPGVPYRQPFQEAAPESRVRGHTTYADAAGSPPLNIYLPAPRTRSPTAGAGHQEVNTPVPETLNTSESPPHHPPENRPTPVTSIMAGQVLEGTGAGLQDMKVRGAIQGEKITFPLPIPGIITCDLCRPPVSWRRKKSNHRDALRHLQEQHDARFVAAFRCQQCGYATTTLHAGNRHLTRSCAGVRALEEAPQEMNIFTNPINQYPGMLMSPDEYKAGQSFKAVFLRQTASLESLIACPQPQKNQSTEHLRQE</sequence>
<reference evidence="2" key="1">
    <citation type="journal article" date="2023" name="G3 (Bethesda)">
        <title>A reference genome for the long-term kleptoplast-retaining sea slug Elysia crispata morphotype clarki.</title>
        <authorList>
            <person name="Eastman K.E."/>
            <person name="Pendleton A.L."/>
            <person name="Shaikh M.A."/>
            <person name="Suttiyut T."/>
            <person name="Ogas R."/>
            <person name="Tomko P."/>
            <person name="Gavelis G."/>
            <person name="Widhalm J.R."/>
            <person name="Wisecaver J.H."/>
        </authorList>
    </citation>
    <scope>NUCLEOTIDE SEQUENCE</scope>
    <source>
        <strain evidence="2">ECLA1</strain>
    </source>
</reference>
<feature type="region of interest" description="Disordered" evidence="1">
    <location>
        <begin position="1"/>
        <end position="40"/>
    </location>
</feature>
<name>A0AAE0YG10_9GAST</name>